<dbReference type="InterPro" id="IPR013833">
    <property type="entry name" value="Cyt_c_oxidase_su3_a-hlx"/>
</dbReference>
<dbReference type="EMBL" id="FNOV01000002">
    <property type="protein sequence ID" value="SDX56880.1"/>
    <property type="molecule type" value="Genomic_DNA"/>
</dbReference>
<dbReference type="Gene3D" id="1.20.120.80">
    <property type="entry name" value="Cytochrome c oxidase, subunit III, four-helix bundle"/>
    <property type="match status" value="1"/>
</dbReference>
<name>A0A1H3CS64_9BACT</name>
<feature type="transmembrane region" description="Helical" evidence="8">
    <location>
        <begin position="194"/>
        <end position="213"/>
    </location>
</feature>
<dbReference type="GO" id="GO:0004129">
    <property type="term" value="F:cytochrome-c oxidase activity"/>
    <property type="evidence" value="ECO:0007669"/>
    <property type="project" value="InterPro"/>
</dbReference>
<keyword evidence="4 7" id="KW-0812">Transmembrane</keyword>
<comment type="similarity">
    <text evidence="2 7">Belongs to the cytochrome c oxidase subunit 3 family.</text>
</comment>
<dbReference type="GO" id="GO:0019646">
    <property type="term" value="P:aerobic electron transport chain"/>
    <property type="evidence" value="ECO:0007669"/>
    <property type="project" value="InterPro"/>
</dbReference>
<evidence type="ECO:0000256" key="6">
    <source>
        <dbReference type="ARBA" id="ARBA00023136"/>
    </source>
</evidence>
<evidence type="ECO:0000256" key="7">
    <source>
        <dbReference type="RuleBase" id="RU003376"/>
    </source>
</evidence>
<evidence type="ECO:0000256" key="3">
    <source>
        <dbReference type="ARBA" id="ARBA00022475"/>
    </source>
</evidence>
<proteinExistence type="inferred from homology"/>
<evidence type="ECO:0000256" key="5">
    <source>
        <dbReference type="ARBA" id="ARBA00022989"/>
    </source>
</evidence>
<dbReference type="AlphaFoldDB" id="A0A1H3CS64"/>
<organism evidence="10 11">
    <name type="scientific">Hymenobacter psychrophilus</name>
    <dbReference type="NCBI Taxonomy" id="651662"/>
    <lineage>
        <taxon>Bacteria</taxon>
        <taxon>Pseudomonadati</taxon>
        <taxon>Bacteroidota</taxon>
        <taxon>Cytophagia</taxon>
        <taxon>Cytophagales</taxon>
        <taxon>Hymenobacteraceae</taxon>
        <taxon>Hymenobacter</taxon>
    </lineage>
</organism>
<comment type="subcellular location">
    <subcellularLocation>
        <location evidence="1 7">Cell membrane</location>
        <topology evidence="1 7">Multi-pass membrane protein</topology>
    </subcellularLocation>
</comment>
<dbReference type="InterPro" id="IPR024791">
    <property type="entry name" value="Cyt_c/ubiquinol_Oxase_su3"/>
</dbReference>
<evidence type="ECO:0000256" key="2">
    <source>
        <dbReference type="ARBA" id="ARBA00010581"/>
    </source>
</evidence>
<dbReference type="OrthoDB" id="9810850at2"/>
<dbReference type="InterPro" id="IPR035973">
    <property type="entry name" value="Cyt_c_oxidase_su3-like_sf"/>
</dbReference>
<dbReference type="Pfam" id="PF00510">
    <property type="entry name" value="COX3"/>
    <property type="match status" value="1"/>
</dbReference>
<dbReference type="SUPFAM" id="SSF81452">
    <property type="entry name" value="Cytochrome c oxidase subunit III-like"/>
    <property type="match status" value="1"/>
</dbReference>
<feature type="transmembrane region" description="Helical" evidence="8">
    <location>
        <begin position="100"/>
        <end position="120"/>
    </location>
</feature>
<keyword evidence="3" id="KW-1003">Cell membrane</keyword>
<dbReference type="PROSITE" id="PS50253">
    <property type="entry name" value="COX3"/>
    <property type="match status" value="1"/>
</dbReference>
<dbReference type="PANTHER" id="PTHR11403:SF2">
    <property type="entry name" value="CYTOCHROME BO(3) UBIQUINOL OXIDASE SUBUNIT 3"/>
    <property type="match status" value="1"/>
</dbReference>
<accession>A0A1H3CS64</accession>
<evidence type="ECO:0000313" key="10">
    <source>
        <dbReference type="EMBL" id="SDX56880.1"/>
    </source>
</evidence>
<evidence type="ECO:0000256" key="8">
    <source>
        <dbReference type="SAM" id="Phobius"/>
    </source>
</evidence>
<dbReference type="GO" id="GO:0005886">
    <property type="term" value="C:plasma membrane"/>
    <property type="evidence" value="ECO:0007669"/>
    <property type="project" value="UniProtKB-SubCell"/>
</dbReference>
<feature type="transmembrane region" description="Helical" evidence="8">
    <location>
        <begin position="29"/>
        <end position="53"/>
    </location>
</feature>
<dbReference type="STRING" id="651662.SAMN04488069_10291"/>
<feature type="transmembrane region" description="Helical" evidence="8">
    <location>
        <begin position="65"/>
        <end position="88"/>
    </location>
</feature>
<feature type="domain" description="Heme-copper oxidase subunit III family profile" evidence="9">
    <location>
        <begin position="1"/>
        <end position="214"/>
    </location>
</feature>
<dbReference type="InterPro" id="IPR000298">
    <property type="entry name" value="Cyt_c_oxidase-like_su3"/>
</dbReference>
<evidence type="ECO:0000313" key="11">
    <source>
        <dbReference type="Proteomes" id="UP000199249"/>
    </source>
</evidence>
<keyword evidence="5 8" id="KW-1133">Transmembrane helix</keyword>
<protein>
    <submittedName>
        <fullName evidence="10">Cytochrome c oxidase subunit 3</fullName>
    </submittedName>
</protein>
<evidence type="ECO:0000256" key="4">
    <source>
        <dbReference type="ARBA" id="ARBA00022692"/>
    </source>
</evidence>
<feature type="transmembrane region" description="Helical" evidence="8">
    <location>
        <begin position="140"/>
        <end position="164"/>
    </location>
</feature>
<reference evidence="11" key="1">
    <citation type="submission" date="2016-10" db="EMBL/GenBank/DDBJ databases">
        <authorList>
            <person name="Varghese N."/>
            <person name="Submissions S."/>
        </authorList>
    </citation>
    <scope>NUCLEOTIDE SEQUENCE [LARGE SCALE GENOMIC DNA]</scope>
    <source>
        <strain evidence="11">CGMCC 1.8975</strain>
    </source>
</reference>
<dbReference type="PANTHER" id="PTHR11403">
    <property type="entry name" value="CYTOCHROME C OXIDASE SUBUNIT III"/>
    <property type="match status" value="1"/>
</dbReference>
<dbReference type="RefSeq" id="WP_092737754.1">
    <property type="nucleotide sequence ID" value="NZ_FNOV01000002.1"/>
</dbReference>
<gene>
    <name evidence="10" type="ORF">SAMN04488069_10291</name>
</gene>
<sequence>MNSDHNSPRKVGSTRPASAFQRMERLPPLLMMLYVGLAGITALFVVLVGAYAFTHFRDGAPSGVFALPRFFSLSTIVLLASSYVIAQASRIYAHDDLPTLRRCLGATLLLSCVFAGLQVLGWRELMAQGVFFDGMASGSFVYLLSALHIAHLLGGMLFLLVLLIRTHYAAADAVRTLVFIRNPYRRLQLRMVTLYWHFIDGLWIALFGAFLFLY</sequence>
<evidence type="ECO:0000256" key="1">
    <source>
        <dbReference type="ARBA" id="ARBA00004651"/>
    </source>
</evidence>
<keyword evidence="6 8" id="KW-0472">Membrane</keyword>
<evidence type="ECO:0000259" key="9">
    <source>
        <dbReference type="PROSITE" id="PS50253"/>
    </source>
</evidence>
<dbReference type="Proteomes" id="UP000199249">
    <property type="component" value="Unassembled WGS sequence"/>
</dbReference>
<keyword evidence="11" id="KW-1185">Reference proteome</keyword>